<dbReference type="GO" id="GO:0005886">
    <property type="term" value="C:plasma membrane"/>
    <property type="evidence" value="ECO:0007669"/>
    <property type="project" value="TreeGrafter"/>
</dbReference>
<proteinExistence type="predicted"/>
<evidence type="ECO:0000256" key="1">
    <source>
        <dbReference type="SAM" id="Phobius"/>
    </source>
</evidence>
<feature type="transmembrane region" description="Helical" evidence="1">
    <location>
        <begin position="277"/>
        <end position="297"/>
    </location>
</feature>
<dbReference type="GO" id="GO:0042910">
    <property type="term" value="F:xenobiotic transmembrane transporter activity"/>
    <property type="evidence" value="ECO:0007669"/>
    <property type="project" value="TreeGrafter"/>
</dbReference>
<dbReference type="InterPro" id="IPR001036">
    <property type="entry name" value="Acrflvin-R"/>
</dbReference>
<dbReference type="PRINTS" id="PR00702">
    <property type="entry name" value="ACRIFLAVINRP"/>
</dbReference>
<feature type="transmembrane region" description="Helical" evidence="1">
    <location>
        <begin position="377"/>
        <end position="402"/>
    </location>
</feature>
<dbReference type="Gene3D" id="1.20.1640.10">
    <property type="entry name" value="Multidrug efflux transporter AcrB transmembrane domain"/>
    <property type="match status" value="1"/>
</dbReference>
<evidence type="ECO:0000313" key="2">
    <source>
        <dbReference type="EMBL" id="PPQ27828.1"/>
    </source>
</evidence>
<keyword evidence="1" id="KW-0812">Transmembrane</keyword>
<dbReference type="SUPFAM" id="SSF82866">
    <property type="entry name" value="Multidrug efflux transporter AcrB transmembrane domain"/>
    <property type="match status" value="1"/>
</dbReference>
<dbReference type="Proteomes" id="UP000239089">
    <property type="component" value="Unassembled WGS sequence"/>
</dbReference>
<dbReference type="Gene3D" id="3.30.70.1430">
    <property type="entry name" value="Multidrug efflux transporter AcrB pore domain"/>
    <property type="match status" value="1"/>
</dbReference>
<keyword evidence="1" id="KW-0472">Membrane</keyword>
<dbReference type="Pfam" id="PF00873">
    <property type="entry name" value="ACR_tran"/>
    <property type="match status" value="1"/>
</dbReference>
<dbReference type="Gene3D" id="3.30.2090.10">
    <property type="entry name" value="Multidrug efflux transporter AcrB TolC docking domain, DN and DC subdomains"/>
    <property type="match status" value="1"/>
</dbReference>
<reference evidence="2 3" key="1">
    <citation type="journal article" date="2018" name="Arch. Microbiol.">
        <title>New insights into the metabolic potential of the phototrophic purple bacterium Rhodopila globiformis DSM 161(T) from its draft genome sequence and evidence for a vanadium-dependent nitrogenase.</title>
        <authorList>
            <person name="Imhoff J.F."/>
            <person name="Rahn T."/>
            <person name="Kunzel S."/>
            <person name="Neulinger S.C."/>
        </authorList>
    </citation>
    <scope>NUCLEOTIDE SEQUENCE [LARGE SCALE GENOMIC DNA]</scope>
    <source>
        <strain evidence="2 3">DSM 16996</strain>
    </source>
</reference>
<keyword evidence="3" id="KW-1185">Reference proteome</keyword>
<protein>
    <submittedName>
        <fullName evidence="2">Uncharacterized protein</fullName>
    </submittedName>
</protein>
<dbReference type="Gene3D" id="3.30.70.1440">
    <property type="entry name" value="Multidrug efflux transporter AcrB pore domain"/>
    <property type="match status" value="1"/>
</dbReference>
<keyword evidence="1" id="KW-1133">Transmembrane helix</keyword>
<feature type="transmembrane region" description="Helical" evidence="1">
    <location>
        <begin position="303"/>
        <end position="324"/>
    </location>
</feature>
<feature type="transmembrane region" description="Helical" evidence="1">
    <location>
        <begin position="352"/>
        <end position="371"/>
    </location>
</feature>
<organism evidence="2 3">
    <name type="scientific">Rhodoblastus sphagnicola</name>
    <dbReference type="NCBI Taxonomy" id="333368"/>
    <lineage>
        <taxon>Bacteria</taxon>
        <taxon>Pseudomonadati</taxon>
        <taxon>Pseudomonadota</taxon>
        <taxon>Alphaproteobacteria</taxon>
        <taxon>Hyphomicrobiales</taxon>
        <taxon>Rhodoblastaceae</taxon>
        <taxon>Rhodoblastus</taxon>
    </lineage>
</organism>
<feature type="transmembrane region" description="Helical" evidence="1">
    <location>
        <begin position="251"/>
        <end position="270"/>
    </location>
</feature>
<name>A0A2S6MZR1_9HYPH</name>
<dbReference type="PANTHER" id="PTHR32063:SF64">
    <property type="entry name" value="ACRB_ACRD_ACRF FAMILY PROTEIN"/>
    <property type="match status" value="1"/>
</dbReference>
<dbReference type="InterPro" id="IPR027463">
    <property type="entry name" value="AcrB_DN_DC_subdom"/>
</dbReference>
<dbReference type="PANTHER" id="PTHR32063">
    <property type="match status" value="1"/>
</dbReference>
<evidence type="ECO:0000313" key="3">
    <source>
        <dbReference type="Proteomes" id="UP000239089"/>
    </source>
</evidence>
<dbReference type="SUPFAM" id="SSF82714">
    <property type="entry name" value="Multidrug efflux transporter AcrB TolC docking domain, DN and DC subdomains"/>
    <property type="match status" value="1"/>
</dbReference>
<comment type="caution">
    <text evidence="2">The sequence shown here is derived from an EMBL/GenBank/DDBJ whole genome shotgun (WGS) entry which is preliminary data.</text>
</comment>
<gene>
    <name evidence="2" type="ORF">CCR94_19115</name>
</gene>
<accession>A0A2S6MZR1</accession>
<dbReference type="EMBL" id="NHSJ01000119">
    <property type="protein sequence ID" value="PPQ27828.1"/>
    <property type="molecule type" value="Genomic_DNA"/>
</dbReference>
<sequence>MDVLLNNDNIAQTVVVAKSLAARDALKARLEDSFRENFPDVVARASPLELGPPVGWPLKYRVTGPDISRVHIYARELGGVLAGDHDVRDVNFSAGDPRKNIDIAVDQTMARAIGLSSEDIAGALAQIFSGRSITAVRDQNRLVLVKLQGENVERTNLATVANLQIVGADGRSKPLRQIATLTYGLDDPIIWRRNREPIITIQADVTPNVQPATVTARLQPAIDAFVAKLPEGYAVALGGSVEEAAKGNDSIVATLPLMIGIMIALLMVQLRSFTRTALAIAMAPFGLIGVVAALLPTGTPMGFVAQLGVIALAGMIIRNAVILIQEVDANIASGKAVRAAVMEATQHRARPILLTACAAILGMIPISQQIFWGPMAYAIIGGLAIATVLTLSMLPAALMLLVSRKQDRSTPRTLSGKSGRITDH</sequence>
<dbReference type="AlphaFoldDB" id="A0A2S6MZR1"/>